<dbReference type="STRING" id="69279.BG36_01180"/>
<dbReference type="GO" id="GO:0000166">
    <property type="term" value="F:nucleotide binding"/>
    <property type="evidence" value="ECO:0007669"/>
    <property type="project" value="InterPro"/>
</dbReference>
<evidence type="ECO:0000259" key="4">
    <source>
        <dbReference type="Pfam" id="PF02894"/>
    </source>
</evidence>
<dbReference type="eggNOG" id="COG0673">
    <property type="taxonomic scope" value="Bacteria"/>
</dbReference>
<dbReference type="RefSeq" id="WP_035022330.1">
    <property type="nucleotide sequence ID" value="NZ_KK073877.1"/>
</dbReference>
<reference evidence="6 8" key="2">
    <citation type="submission" date="2019-03" db="EMBL/GenBank/DDBJ databases">
        <title>Genomic Encyclopedia of Type Strains, Phase IV (KMG-IV): sequencing the most valuable type-strain genomes for metagenomic binning, comparative biology and taxonomic classification.</title>
        <authorList>
            <person name="Goeker M."/>
        </authorList>
    </citation>
    <scope>NUCLEOTIDE SEQUENCE [LARGE SCALE GENOMIC DNA]</scope>
    <source>
        <strain evidence="6 8">DSM 11603</strain>
    </source>
</reference>
<dbReference type="Proteomes" id="UP000294958">
    <property type="component" value="Unassembled WGS sequence"/>
</dbReference>
<protein>
    <submittedName>
        <fullName evidence="5 6">Dehydrogenase</fullName>
    </submittedName>
</protein>
<feature type="domain" description="Gfo/Idh/MocA-like oxidoreductase N-terminal" evidence="3">
    <location>
        <begin position="9"/>
        <end position="133"/>
    </location>
</feature>
<comment type="similarity">
    <text evidence="1">Belongs to the Gfo/Idh/MocA family.</text>
</comment>
<dbReference type="PANTHER" id="PTHR43708:SF5">
    <property type="entry name" value="CONSERVED EXPRESSED OXIDOREDUCTASE (EUROFUNG)-RELATED"/>
    <property type="match status" value="1"/>
</dbReference>
<proteinExistence type="inferred from homology"/>
<dbReference type="Gene3D" id="3.40.50.720">
    <property type="entry name" value="NAD(P)-binding Rossmann-like Domain"/>
    <property type="match status" value="1"/>
</dbReference>
<keyword evidence="2" id="KW-0560">Oxidoreductase</keyword>
<evidence type="ECO:0000313" key="6">
    <source>
        <dbReference type="EMBL" id="TDR37308.1"/>
    </source>
</evidence>
<evidence type="ECO:0000256" key="1">
    <source>
        <dbReference type="ARBA" id="ARBA00010928"/>
    </source>
</evidence>
<gene>
    <name evidence="5" type="ORF">BG36_01180</name>
    <name evidence="6" type="ORF">DES43_103238</name>
</gene>
<name>A0A011UWA9_9HYPH</name>
<dbReference type="PATRIC" id="fig|69279.3.peg.242"/>
<dbReference type="GO" id="GO:0016491">
    <property type="term" value="F:oxidoreductase activity"/>
    <property type="evidence" value="ECO:0007669"/>
    <property type="project" value="UniProtKB-KW"/>
</dbReference>
<dbReference type="Pfam" id="PF02894">
    <property type="entry name" value="GFO_IDH_MocA_C"/>
    <property type="match status" value="1"/>
</dbReference>
<dbReference type="InterPro" id="IPR036291">
    <property type="entry name" value="NAD(P)-bd_dom_sf"/>
</dbReference>
<dbReference type="Pfam" id="PF01408">
    <property type="entry name" value="GFO_IDH_MocA"/>
    <property type="match status" value="1"/>
</dbReference>
<dbReference type="SUPFAM" id="SSF55347">
    <property type="entry name" value="Glyceraldehyde-3-phosphate dehydrogenase-like, C-terminal domain"/>
    <property type="match status" value="1"/>
</dbReference>
<evidence type="ECO:0000313" key="8">
    <source>
        <dbReference type="Proteomes" id="UP000294958"/>
    </source>
</evidence>
<evidence type="ECO:0000313" key="7">
    <source>
        <dbReference type="Proteomes" id="UP000019849"/>
    </source>
</evidence>
<evidence type="ECO:0000313" key="5">
    <source>
        <dbReference type="EMBL" id="EXL10506.1"/>
    </source>
</evidence>
<dbReference type="AlphaFoldDB" id="A0A011UWA9"/>
<dbReference type="Proteomes" id="UP000019849">
    <property type="component" value="Unassembled WGS sequence"/>
</dbReference>
<comment type="caution">
    <text evidence="5">The sequence shown here is derived from an EMBL/GenBank/DDBJ whole genome shotgun (WGS) entry which is preliminary data.</text>
</comment>
<evidence type="ECO:0000259" key="3">
    <source>
        <dbReference type="Pfam" id="PF01408"/>
    </source>
</evidence>
<accession>A0A011UWA9</accession>
<dbReference type="EMBL" id="JENY01000001">
    <property type="protein sequence ID" value="EXL10506.1"/>
    <property type="molecule type" value="Genomic_DNA"/>
</dbReference>
<dbReference type="InterPro" id="IPR004104">
    <property type="entry name" value="Gfo/Idh/MocA-like_OxRdtase_C"/>
</dbReference>
<feature type="domain" description="Gfo/Idh/MocA-like oxidoreductase C-terminal" evidence="4">
    <location>
        <begin position="182"/>
        <end position="395"/>
    </location>
</feature>
<organism evidence="5 7">
    <name type="scientific">Aquamicrobium defluvii</name>
    <dbReference type="NCBI Taxonomy" id="69279"/>
    <lineage>
        <taxon>Bacteria</taxon>
        <taxon>Pseudomonadati</taxon>
        <taxon>Pseudomonadota</taxon>
        <taxon>Alphaproteobacteria</taxon>
        <taxon>Hyphomicrobiales</taxon>
        <taxon>Phyllobacteriaceae</taxon>
        <taxon>Aquamicrobium</taxon>
    </lineage>
</organism>
<keyword evidence="8" id="KW-1185">Reference proteome</keyword>
<dbReference type="EMBL" id="SNZF01000003">
    <property type="protein sequence ID" value="TDR37308.1"/>
    <property type="molecule type" value="Genomic_DNA"/>
</dbReference>
<dbReference type="SUPFAM" id="SSF51735">
    <property type="entry name" value="NAD(P)-binding Rossmann-fold domains"/>
    <property type="match status" value="1"/>
</dbReference>
<dbReference type="InterPro" id="IPR000683">
    <property type="entry name" value="Gfo/Idh/MocA-like_OxRdtase_N"/>
</dbReference>
<evidence type="ECO:0000256" key="2">
    <source>
        <dbReference type="ARBA" id="ARBA00023002"/>
    </source>
</evidence>
<dbReference type="OrthoDB" id="9801953at2"/>
<dbReference type="InterPro" id="IPR051317">
    <property type="entry name" value="Gfo/Idh/MocA_oxidoreduct"/>
</dbReference>
<dbReference type="PANTHER" id="PTHR43708">
    <property type="entry name" value="CONSERVED EXPRESSED OXIDOREDUCTASE (EUROFUNG)"/>
    <property type="match status" value="1"/>
</dbReference>
<reference evidence="5 7" key="1">
    <citation type="submission" date="2014-02" db="EMBL/GenBank/DDBJ databases">
        <title>Aquamicrobium defluvii Genome sequencing.</title>
        <authorList>
            <person name="Wang X."/>
        </authorList>
    </citation>
    <scope>NUCLEOTIDE SEQUENCE [LARGE SCALE GENOMIC DNA]</scope>
    <source>
        <strain evidence="5 7">W13Z1</strain>
    </source>
</reference>
<dbReference type="Gene3D" id="3.30.360.10">
    <property type="entry name" value="Dihydrodipicolinate Reductase, domain 2"/>
    <property type="match status" value="1"/>
</dbReference>
<dbReference type="HOGENOM" id="CLU_023194_1_3_5"/>
<sequence length="414" mass="45935">MTEFPKATLRVGFVGSGFIAHFHLKSMLGVRNVEVTGVYSRSAENRQRFVDQVAELGLGTCTGHDSLESMLRADDMDAIWILSPNYTRLDIMRTIHAEVKAGRSKVFAVACEKPLARTVREAREMLSLATDAGLNHGYLENQVFSTPVLRGKEIIWRRAASTTGRPYLARAAEEHSGPHEPWFWQGDKQGGGVLSDMMCHSVEVARHLLTAPGAPRSSLTVKAVNGTVANLKWTRPHYADQLRARFGAEVDYRNRPSEDFARGTITLEDEDGNELVIEATTSWAYVGAGLRIQLELLGPEYAMEFNSLSTGLKVFMSREVKGSEGEDLVEKQNAEQGLMPVLEDEAGVYGYTDENRHMVECFRKGETPLETFEDGLGVVEMLMGLYRSAETGETVRFPAPELEDYVPVVARRGA</sequence>